<sequence>MARSQEFTFRGLGNNDSAVDFTADLQSGDAAEKTWVNASLNSVLASSTTVEDVLAQPHSLAATLLRKSWTPAFGEECTVDFVPGKELNWDRIDPALEVTVPEGTPAHKRTALVFATAMKVQRAMLAGQRCMVHTSITAERAFVTIQLVTNESPEATDADEVARVMSVLQQVASGR</sequence>
<dbReference type="RefSeq" id="WP_394834514.1">
    <property type="nucleotide sequence ID" value="NZ_CP089929.1"/>
</dbReference>
<organism evidence="1 2">
    <name type="scientific">Pendulispora rubella</name>
    <dbReference type="NCBI Taxonomy" id="2741070"/>
    <lineage>
        <taxon>Bacteria</taxon>
        <taxon>Pseudomonadati</taxon>
        <taxon>Myxococcota</taxon>
        <taxon>Myxococcia</taxon>
        <taxon>Myxococcales</taxon>
        <taxon>Sorangiineae</taxon>
        <taxon>Pendulisporaceae</taxon>
        <taxon>Pendulispora</taxon>
    </lineage>
</organism>
<keyword evidence="2" id="KW-1185">Reference proteome</keyword>
<reference evidence="1" key="1">
    <citation type="submission" date="2021-12" db="EMBL/GenBank/DDBJ databases">
        <title>Discovery of the Pendulisporaceae a myxobacterial family with distinct sporulation behavior and unique specialized metabolism.</title>
        <authorList>
            <person name="Garcia R."/>
            <person name="Popoff A."/>
            <person name="Bader C.D."/>
            <person name="Loehr J."/>
            <person name="Walesch S."/>
            <person name="Walt C."/>
            <person name="Boldt J."/>
            <person name="Bunk B."/>
            <person name="Haeckl F.J.F.P.J."/>
            <person name="Gunesch A.P."/>
            <person name="Birkelbach J."/>
            <person name="Nuebel U."/>
            <person name="Pietschmann T."/>
            <person name="Bach T."/>
            <person name="Mueller R."/>
        </authorList>
    </citation>
    <scope>NUCLEOTIDE SEQUENCE</scope>
    <source>
        <strain evidence="1">MSr11367</strain>
    </source>
</reference>
<evidence type="ECO:0000313" key="2">
    <source>
        <dbReference type="Proteomes" id="UP001374803"/>
    </source>
</evidence>
<proteinExistence type="predicted"/>
<protein>
    <submittedName>
        <fullName evidence="1">Uncharacterized protein</fullName>
    </submittedName>
</protein>
<accession>A0ABZ2L6M3</accession>
<name>A0ABZ2L6M3_9BACT</name>
<dbReference type="Proteomes" id="UP001374803">
    <property type="component" value="Chromosome"/>
</dbReference>
<dbReference type="EMBL" id="CP089983">
    <property type="protein sequence ID" value="WXB04871.1"/>
    <property type="molecule type" value="Genomic_DNA"/>
</dbReference>
<gene>
    <name evidence="1" type="ORF">LVJ94_49270</name>
</gene>
<evidence type="ECO:0000313" key="1">
    <source>
        <dbReference type="EMBL" id="WXB04871.1"/>
    </source>
</evidence>